<feature type="compositionally biased region" description="Basic and acidic residues" evidence="1">
    <location>
        <begin position="893"/>
        <end position="918"/>
    </location>
</feature>
<evidence type="ECO:0000313" key="2">
    <source>
        <dbReference type="EMBL" id="KAF2479050.1"/>
    </source>
</evidence>
<sequence length="2241" mass="250595">MRAWQDRGEVLDSDDEEAVFASPSRAAKTTWKTAASLEDLHRHSEEPETSSSRLGLANVEQTVEDEPWMLPQPAALYGKQSKLSAPQSSTSISALARQTENLERSSQLRSSQSDHSASLPDIRDILADGGLRNDRTTPQPYSVTSTPLSSPLSIREISPSPPPAIFRFPMRQNREERYNSTAQGEQLETSEQSTEAATAWEDLVPTSVGKRNLRVRNEKQMHPYLFDKAQHQKQFRDHGYRPVRVVTERGAAQTDYPVASQDDERSDQSFIDESTSLLPSSSNVDGSLSMAPALSSPFHMGPDNADSEKDLPDINALVNQPVYRTLGNSSKRRKISHGIHSARAAASAALTRDEFSIPPSPPSTRGGKASRAPTRPAATNFKLPRGLTPDAPLTPEISSDPQADLIGSDQGDQSEHEPSSPRRQQSSTPVAGQRTDEFDHVSESSHSQEEADVNQQQMQPQSKRVKGVLPASWLKVDLRAQKPPESPSSMQQHMLNSASPPKTAPQKGVAQRVFSKSASFAKPQHAIVISDEEEEEEDDGMDRPPSPAAMRQLKLDFRRDRHSTAPTNFADDDSMEVDWIDPMLDGSSRVRSGGKHAVKRRSKIKEPRERGQTDFSEERAAMSRITGASRTKGSGHERGNRRMPDKTKAPRLSIVDAPRGVGTHREHVPQFIRVAARRARKQPNLGRHSPSGKYVRLATRDETAEASHVLRSWREGTIMPHQPSHVQYRGHGTGTELEEISDGNNVSSVRTVNRTPLEEMQHNRQTRLPIPLSKVTTTRPSKPPGNHVSWARTRQIQLNLPNGNLSETTTSTRASEQSRSEDASMSRSRPNPKIQRAPAQPLRYREAQIESLEGDFSRDHRAAIFKHRMHCLTESVARLNRRGGNDFQLARFLRDPDLGPDRANTGKDGRPEPSKEINEAAAESDPSRVILPRRPRKRQSRRIDAEVQELRQPSEPLPVFQDIEETLQLPTDNNCQILHGLGPFGTRYATDFDVLPLPLGTFFHESSFIGSGDFAASLNFADRDLDTPTGRIRIHIDSEVLNWGAWTEDVAVGLNRIPGAISDAFQTLSTEQCDSPETGTQALVLSNVDYLLRSVVRYFTRCLAFLDPVDRRECIHATLRMVQDLLESVTEHQDGRATHHHIFARCAQYAVILSTQLVVLCQHASVQPEDRTCCQQLLARSTVHLAKMCLPEYLHDLHTTYEANKHSSRREAGLRDTDTVMCSIVILYHVTQRVEIEGVSFWTAISQALLRVDPSALSSVSALDKVWYDLLTIQPALEIDVNGILRTGSRFQGNRDGWTLPKCLVERLFGLYAATSTHPGTTVNDYIRSALTRCFVLINRWGWWSCESLLGTAFDFFARRGLAQLHNEGSHGSPAFLSDLSHHPQLEVQAEDRSFAIFLKMLASGLHGLKKHNIVTSKKIGGIAWRFIPNHGRTHRKDAELRQADLDALRNHHDLLCTLYYAAPAGHRLRPSLIQNLVDHSSSHREVCRLNIRAWSNLASFQASTDEPSANLEPFNSWISGIITTTISQYRLARTEVEQEAAAATAEGMLAVSSRTIEDTITRNQRQIAMSLVETLSALRHVLQCCSTFGNVLSILEGCGFQQVLTLFEPSDRRLHGTIQEALRVAIAALDLEKKFRAAKDSQPGSEESQEYGDSSALQEFAAVDDTIQPVDQDIATSLQGPLANLVSNVFGADTTTDDTLLTQVIDVWIGVAHRTIAHGTRTWASYIAGYSSDAWSQLRDTEQHHKYTPYFLSRVAELGDIEPIESGLITEWLRSLVAREAALKFQHKLTSALLNRYPEEPLLFNLPFMRNSSGEYNISLHELRQRRLAMLSAVLSNMYDNFDRTLRQHPSMLRQLRQTYADMLVQMMQAMKRNYQSLQPSGQAEVASLQAQGVYVEFVQQVVTLLQQYTTDICAVDRFFTDSSAFPLPATDPTYVIGRLRSYVPKLNEGRKRKELAVFIQTVSERAALDGHQSYLIDQFVSAATSTVERGNPHAPSLRHVLLSAVFPAYFESSLLTACSWIVTVPIVEACANIAEKLLYCVQMEDDGSVAATFQTLAILFQSALHPLRAALVHHGQITLPHVQKTVAAIFDFVRCAIPCVQFMRRSTEAAKGLEETVREFVQCAAQFEAYTTGQSIDEWVGSEGRESVLSYAWPDTRDFVMKQVREKFQSEWHARDGRYYVRKGTQFVEVAVRLEGDERVQLQESLRRFRESYEMIFEGRGRDAATIAVRAYDHGSVIV</sequence>
<feature type="region of interest" description="Disordered" evidence="1">
    <location>
        <begin position="249"/>
        <end position="270"/>
    </location>
</feature>
<feature type="region of interest" description="Disordered" evidence="1">
    <location>
        <begin position="349"/>
        <end position="549"/>
    </location>
</feature>
<feature type="region of interest" description="Disordered" evidence="1">
    <location>
        <begin position="588"/>
        <end position="619"/>
    </location>
</feature>
<feature type="compositionally biased region" description="Low complexity" evidence="1">
    <location>
        <begin position="144"/>
        <end position="153"/>
    </location>
</feature>
<accession>A0A6A6PGE7</accession>
<feature type="compositionally biased region" description="Acidic residues" evidence="1">
    <location>
        <begin position="530"/>
        <end position="540"/>
    </location>
</feature>
<dbReference type="Proteomes" id="UP000799767">
    <property type="component" value="Unassembled WGS sequence"/>
</dbReference>
<organism evidence="2 3">
    <name type="scientific">Neohortaea acidophila</name>
    <dbReference type="NCBI Taxonomy" id="245834"/>
    <lineage>
        <taxon>Eukaryota</taxon>
        <taxon>Fungi</taxon>
        <taxon>Dikarya</taxon>
        <taxon>Ascomycota</taxon>
        <taxon>Pezizomycotina</taxon>
        <taxon>Dothideomycetes</taxon>
        <taxon>Dothideomycetidae</taxon>
        <taxon>Mycosphaerellales</taxon>
        <taxon>Teratosphaeriaceae</taxon>
        <taxon>Neohortaea</taxon>
    </lineage>
</organism>
<reference evidence="2" key="1">
    <citation type="journal article" date="2020" name="Stud. Mycol.">
        <title>101 Dothideomycetes genomes: a test case for predicting lifestyles and emergence of pathogens.</title>
        <authorList>
            <person name="Haridas S."/>
            <person name="Albert R."/>
            <person name="Binder M."/>
            <person name="Bloem J."/>
            <person name="Labutti K."/>
            <person name="Salamov A."/>
            <person name="Andreopoulos B."/>
            <person name="Baker S."/>
            <person name="Barry K."/>
            <person name="Bills G."/>
            <person name="Bluhm B."/>
            <person name="Cannon C."/>
            <person name="Castanera R."/>
            <person name="Culley D."/>
            <person name="Daum C."/>
            <person name="Ezra D."/>
            <person name="Gonzalez J."/>
            <person name="Henrissat B."/>
            <person name="Kuo A."/>
            <person name="Liang C."/>
            <person name="Lipzen A."/>
            <person name="Lutzoni F."/>
            <person name="Magnuson J."/>
            <person name="Mondo S."/>
            <person name="Nolan M."/>
            <person name="Ohm R."/>
            <person name="Pangilinan J."/>
            <person name="Park H.-J."/>
            <person name="Ramirez L."/>
            <person name="Alfaro M."/>
            <person name="Sun H."/>
            <person name="Tritt A."/>
            <person name="Yoshinaga Y."/>
            <person name="Zwiers L.-H."/>
            <person name="Turgeon B."/>
            <person name="Goodwin S."/>
            <person name="Spatafora J."/>
            <person name="Crous P."/>
            <person name="Grigoriev I."/>
        </authorList>
    </citation>
    <scope>NUCLEOTIDE SEQUENCE</scope>
    <source>
        <strain evidence="2">CBS 113389</strain>
    </source>
</reference>
<dbReference type="GO" id="GO:0005634">
    <property type="term" value="C:nucleus"/>
    <property type="evidence" value="ECO:0007669"/>
    <property type="project" value="InterPro"/>
</dbReference>
<feature type="region of interest" description="Disordered" evidence="1">
    <location>
        <begin position="893"/>
        <end position="949"/>
    </location>
</feature>
<gene>
    <name evidence="2" type="ORF">BDY17DRAFT_304881</name>
</gene>
<dbReference type="OrthoDB" id="2386201at2759"/>
<dbReference type="GeneID" id="54475786"/>
<protein>
    <submittedName>
        <fullName evidence="2">Mus7/MMS22 family-domain-containing protein</fullName>
    </submittedName>
</protein>
<feature type="compositionally biased region" description="Polar residues" evidence="1">
    <location>
        <begin position="179"/>
        <end position="196"/>
    </location>
</feature>
<dbReference type="Pfam" id="PF09462">
    <property type="entry name" value="Mus7"/>
    <property type="match status" value="1"/>
</dbReference>
<dbReference type="GO" id="GO:0000724">
    <property type="term" value="P:double-strand break repair via homologous recombination"/>
    <property type="evidence" value="ECO:0007669"/>
    <property type="project" value="TreeGrafter"/>
</dbReference>
<dbReference type="EMBL" id="MU001642">
    <property type="protein sequence ID" value="KAF2479050.1"/>
    <property type="molecule type" value="Genomic_DNA"/>
</dbReference>
<feature type="region of interest" description="Disordered" evidence="1">
    <location>
        <begin position="1"/>
        <end position="196"/>
    </location>
</feature>
<dbReference type="PANTHER" id="PTHR28122">
    <property type="entry name" value="E3 UBIQUITIN-PROTEIN LIGASE SUBSTRATE RECEPTOR MMS22"/>
    <property type="match status" value="1"/>
</dbReference>
<dbReference type="RefSeq" id="XP_033585620.1">
    <property type="nucleotide sequence ID" value="XM_033734784.1"/>
</dbReference>
<proteinExistence type="predicted"/>
<feature type="compositionally biased region" description="Basic residues" evidence="1">
    <location>
        <begin position="592"/>
        <end position="603"/>
    </location>
</feature>
<feature type="compositionally biased region" description="Polar residues" evidence="1">
    <location>
        <begin position="487"/>
        <end position="500"/>
    </location>
</feature>
<feature type="region of interest" description="Disordered" evidence="1">
    <location>
        <begin position="797"/>
        <end position="839"/>
    </location>
</feature>
<feature type="compositionally biased region" description="Basic and acidic residues" evidence="1">
    <location>
        <begin position="604"/>
        <end position="619"/>
    </location>
</feature>
<dbReference type="PANTHER" id="PTHR28122:SF1">
    <property type="entry name" value="E3 UBIQUITIN-PROTEIN LIGASE SUBSTRATE RECEPTOR MMS22"/>
    <property type="match status" value="1"/>
</dbReference>
<dbReference type="GO" id="GO:0031297">
    <property type="term" value="P:replication fork processing"/>
    <property type="evidence" value="ECO:0007669"/>
    <property type="project" value="InterPro"/>
</dbReference>
<feature type="compositionally biased region" description="Basic residues" evidence="1">
    <location>
        <begin position="931"/>
        <end position="940"/>
    </location>
</feature>
<feature type="compositionally biased region" description="Basic and acidic residues" evidence="1">
    <location>
        <begin position="121"/>
        <end position="135"/>
    </location>
</feature>
<feature type="compositionally biased region" description="Polar residues" evidence="1">
    <location>
        <begin position="797"/>
        <end position="815"/>
    </location>
</feature>
<feature type="compositionally biased region" description="Basic and acidic residues" evidence="1">
    <location>
        <begin position="434"/>
        <end position="449"/>
    </location>
</feature>
<dbReference type="InterPro" id="IPR019021">
    <property type="entry name" value="Mms22"/>
</dbReference>
<dbReference type="GO" id="GO:0035361">
    <property type="term" value="C:Cul8-RING ubiquitin ligase complex"/>
    <property type="evidence" value="ECO:0007669"/>
    <property type="project" value="TreeGrafter"/>
</dbReference>
<name>A0A6A6PGE7_9PEZI</name>
<evidence type="ECO:0000256" key="1">
    <source>
        <dbReference type="SAM" id="MobiDB-lite"/>
    </source>
</evidence>
<feature type="compositionally biased region" description="Polar residues" evidence="1">
    <location>
        <begin position="453"/>
        <end position="462"/>
    </location>
</feature>
<feature type="compositionally biased region" description="Low complexity" evidence="1">
    <location>
        <begin position="104"/>
        <end position="119"/>
    </location>
</feature>
<evidence type="ECO:0000313" key="3">
    <source>
        <dbReference type="Proteomes" id="UP000799767"/>
    </source>
</evidence>
<feature type="compositionally biased region" description="Basic and acidic residues" evidence="1">
    <location>
        <begin position="1"/>
        <end position="10"/>
    </location>
</feature>
<keyword evidence="3" id="KW-1185">Reference proteome</keyword>
<feature type="compositionally biased region" description="Polar residues" evidence="1">
    <location>
        <begin position="81"/>
        <end position="99"/>
    </location>
</feature>